<comment type="caution">
    <text evidence="2">The sequence shown here is derived from an EMBL/GenBank/DDBJ whole genome shotgun (WGS) entry which is preliminary data.</text>
</comment>
<dbReference type="OrthoDB" id="6359816at2759"/>
<evidence type="ECO:0000313" key="3">
    <source>
        <dbReference type="Proteomes" id="UP000319257"/>
    </source>
</evidence>
<protein>
    <recommendedName>
        <fullName evidence="1">BTB domain-containing protein</fullName>
    </recommendedName>
</protein>
<evidence type="ECO:0000313" key="2">
    <source>
        <dbReference type="EMBL" id="TPX16135.1"/>
    </source>
</evidence>
<dbReference type="EMBL" id="SKBQ01000019">
    <property type="protein sequence ID" value="TPX16135.1"/>
    <property type="molecule type" value="Genomic_DNA"/>
</dbReference>
<dbReference type="GeneID" id="41971577"/>
<dbReference type="AlphaFoldDB" id="A0A507AZ77"/>
<keyword evidence="3" id="KW-1185">Reference proteome</keyword>
<dbReference type="InParanoid" id="A0A507AZ77"/>
<feature type="domain" description="BTB" evidence="1">
    <location>
        <begin position="19"/>
        <end position="52"/>
    </location>
</feature>
<dbReference type="SMART" id="SM00225">
    <property type="entry name" value="BTB"/>
    <property type="match status" value="1"/>
</dbReference>
<dbReference type="SUPFAM" id="SSF54695">
    <property type="entry name" value="POZ domain"/>
    <property type="match status" value="1"/>
</dbReference>
<dbReference type="Proteomes" id="UP000319257">
    <property type="component" value="Unassembled WGS sequence"/>
</dbReference>
<dbReference type="PANTHER" id="PTHR24413">
    <property type="entry name" value="SPECKLE-TYPE POZ PROTEIN"/>
    <property type="match status" value="1"/>
</dbReference>
<dbReference type="CDD" id="cd18186">
    <property type="entry name" value="BTB_POZ_ZBTB_KLHL-like"/>
    <property type="match status" value="1"/>
</dbReference>
<sequence>MTWFDVPHLLDALKDGRHSDVTVKCGNRKWRLHKVVLCSRSDYFKAALSGNFKAGHLRQLCMFDSCQDFKREDNRVRLAAQVYVLADYLLIQDLKHRLCDLLNTCLTNKGLQIKQIMNKAMAEFQVPFNGSLRIQRVMIRRAKLRMQSGKINLRLVSPAYTTGYFGAVACAFEHASQWPELEAALLQLVTASERAVLTADGFWDGMLRHPRFAAQVLSSLADTYQWRQRIVDEFWQEGPPCVAVPPWSTA</sequence>
<dbReference type="InterPro" id="IPR000210">
    <property type="entry name" value="BTB/POZ_dom"/>
</dbReference>
<dbReference type="Gene3D" id="3.30.710.10">
    <property type="entry name" value="Potassium Channel Kv1.1, Chain A"/>
    <property type="match status" value="1"/>
</dbReference>
<dbReference type="PROSITE" id="PS50097">
    <property type="entry name" value="BTB"/>
    <property type="match status" value="1"/>
</dbReference>
<accession>A0A507AZ77</accession>
<dbReference type="RefSeq" id="XP_030997846.1">
    <property type="nucleotide sequence ID" value="XM_031138507.1"/>
</dbReference>
<gene>
    <name evidence="2" type="ORF">E0L32_004130</name>
</gene>
<name>A0A507AZ77_9PEZI</name>
<dbReference type="Pfam" id="PF00651">
    <property type="entry name" value="BTB"/>
    <property type="match status" value="1"/>
</dbReference>
<proteinExistence type="predicted"/>
<reference evidence="2 3" key="1">
    <citation type="submission" date="2019-06" db="EMBL/GenBank/DDBJ databases">
        <title>Draft genome sequence of the filamentous fungus Phialemoniopsis curvata isolated from diesel fuel.</title>
        <authorList>
            <person name="Varaljay V.A."/>
            <person name="Lyon W.J."/>
            <person name="Crouch A.L."/>
            <person name="Drake C.E."/>
            <person name="Hollomon J.M."/>
            <person name="Nadeau L.J."/>
            <person name="Nunn H.S."/>
            <person name="Stevenson B.S."/>
            <person name="Bojanowski C.L."/>
            <person name="Crookes-Goodson W.J."/>
        </authorList>
    </citation>
    <scope>NUCLEOTIDE SEQUENCE [LARGE SCALE GENOMIC DNA]</scope>
    <source>
        <strain evidence="2 3">D216</strain>
    </source>
</reference>
<dbReference type="InterPro" id="IPR011333">
    <property type="entry name" value="SKP1/BTB/POZ_sf"/>
</dbReference>
<evidence type="ECO:0000259" key="1">
    <source>
        <dbReference type="PROSITE" id="PS50097"/>
    </source>
</evidence>
<organism evidence="2 3">
    <name type="scientific">Thyridium curvatum</name>
    <dbReference type="NCBI Taxonomy" id="1093900"/>
    <lineage>
        <taxon>Eukaryota</taxon>
        <taxon>Fungi</taxon>
        <taxon>Dikarya</taxon>
        <taxon>Ascomycota</taxon>
        <taxon>Pezizomycotina</taxon>
        <taxon>Sordariomycetes</taxon>
        <taxon>Sordariomycetidae</taxon>
        <taxon>Thyridiales</taxon>
        <taxon>Thyridiaceae</taxon>
        <taxon>Thyridium</taxon>
    </lineage>
</organism>